<name>A0A0L0WDQ4_GOTPU</name>
<dbReference type="EMBL" id="LGSS01000002">
    <property type="protein sequence ID" value="KNF09607.1"/>
    <property type="molecule type" value="Genomic_DNA"/>
</dbReference>
<dbReference type="InterPro" id="IPR005531">
    <property type="entry name" value="Asp23"/>
</dbReference>
<dbReference type="AlphaFoldDB" id="A0A0L0WDQ4"/>
<organism evidence="2 3">
    <name type="scientific">Gottschalkia purinilytica</name>
    <name type="common">Clostridium purinilyticum</name>
    <dbReference type="NCBI Taxonomy" id="1503"/>
    <lineage>
        <taxon>Bacteria</taxon>
        <taxon>Bacillati</taxon>
        <taxon>Bacillota</taxon>
        <taxon>Tissierellia</taxon>
        <taxon>Tissierellales</taxon>
        <taxon>Gottschalkiaceae</taxon>
        <taxon>Gottschalkia</taxon>
    </lineage>
</organism>
<gene>
    <name evidence="2" type="ORF">CLPU_2c00580</name>
</gene>
<dbReference type="RefSeq" id="WP_050354005.1">
    <property type="nucleotide sequence ID" value="NZ_LGSS01000002.1"/>
</dbReference>
<dbReference type="InterPro" id="IPR027417">
    <property type="entry name" value="P-loop_NTPase"/>
</dbReference>
<dbReference type="PATRIC" id="fig|1503.3.peg.1555"/>
<comment type="similarity">
    <text evidence="1">Belongs to the asp23 family.</text>
</comment>
<dbReference type="Pfam" id="PF03780">
    <property type="entry name" value="Asp23"/>
    <property type="match status" value="1"/>
</dbReference>
<proteinExistence type="inferred from homology"/>
<dbReference type="PANTHER" id="PTHR34297">
    <property type="entry name" value="HYPOTHETICAL CYTOSOLIC PROTEIN-RELATED"/>
    <property type="match status" value="1"/>
</dbReference>
<evidence type="ECO:0008006" key="4">
    <source>
        <dbReference type="Google" id="ProtNLM"/>
    </source>
</evidence>
<dbReference type="PANTHER" id="PTHR34297:SF2">
    <property type="entry name" value="ASP23_GLS24 FAMILY ENVELOPE STRESS RESPONSE PROTEIN"/>
    <property type="match status" value="1"/>
</dbReference>
<evidence type="ECO:0000313" key="2">
    <source>
        <dbReference type="EMBL" id="KNF09607.1"/>
    </source>
</evidence>
<accession>A0A0L0WDQ4</accession>
<dbReference type="Proteomes" id="UP000037267">
    <property type="component" value="Unassembled WGS sequence"/>
</dbReference>
<dbReference type="OrthoDB" id="5429664at2"/>
<dbReference type="SUPFAM" id="SSF52540">
    <property type="entry name" value="P-loop containing nucleoside triphosphate hydrolases"/>
    <property type="match status" value="1"/>
</dbReference>
<keyword evidence="3" id="KW-1185">Reference proteome</keyword>
<evidence type="ECO:0000313" key="3">
    <source>
        <dbReference type="Proteomes" id="UP000037267"/>
    </source>
</evidence>
<reference evidence="3" key="1">
    <citation type="submission" date="2015-07" db="EMBL/GenBank/DDBJ databases">
        <title>Draft genome sequence of the purine-degrading Gottschalkia purinilyticum DSM 1384 (formerly Clostridium purinilyticum).</title>
        <authorList>
            <person name="Poehlein A."/>
            <person name="Schiel-Bengelsdorf B."/>
            <person name="Bengelsdorf F.R."/>
            <person name="Daniel R."/>
            <person name="Duerre P."/>
        </authorList>
    </citation>
    <scope>NUCLEOTIDE SEQUENCE [LARGE SCALE GENOMIC DNA]</scope>
    <source>
        <strain evidence="3">DSM 1384</strain>
    </source>
</reference>
<dbReference type="STRING" id="1503.CLPU_2c00580"/>
<dbReference type="Gene3D" id="3.40.50.300">
    <property type="entry name" value="P-loop containing nucleotide triphosphate hydrolases"/>
    <property type="match status" value="1"/>
</dbReference>
<sequence length="270" mass="30675">MRIVALIGRSGTGKSYKSIMLAKELNIEYIIDDGLFIKGNKIITGKSAKGEESRIRAVKRALFSDKDHRLDVRMAIQEMNPESILVLGTSDKMVDKIVIALGLPSIESRIYVEQICTPEEIEIAQEYRKKQGKHVIPVPTFEVKKDFSGYFIDTLKIFRDKDTTQQQVYEKTVVRPTFSYLGKYTISDSVIRDLAKFVANNSDGIHKIYNIYTKNYKEGVVISLNVAIKYGNKITDFIKKVQEKIGQEVEQMTSINVLAVNVTIKRIVIN</sequence>
<evidence type="ECO:0000256" key="1">
    <source>
        <dbReference type="ARBA" id="ARBA00005721"/>
    </source>
</evidence>
<protein>
    <recommendedName>
        <fullName evidence="4">Asp23/Gls24 family envelope stress response protein</fullName>
    </recommendedName>
</protein>
<comment type="caution">
    <text evidence="2">The sequence shown here is derived from an EMBL/GenBank/DDBJ whole genome shotgun (WGS) entry which is preliminary data.</text>
</comment>